<evidence type="ECO:0000313" key="2">
    <source>
        <dbReference type="EMBL" id="CAF1189710.1"/>
    </source>
</evidence>
<protein>
    <submittedName>
        <fullName evidence="3">Uncharacterized protein</fullName>
    </submittedName>
</protein>
<dbReference type="Proteomes" id="UP000682733">
    <property type="component" value="Unassembled WGS sequence"/>
</dbReference>
<evidence type="ECO:0000313" key="6">
    <source>
        <dbReference type="Proteomes" id="UP000663829"/>
    </source>
</evidence>
<evidence type="ECO:0000313" key="3">
    <source>
        <dbReference type="EMBL" id="CAF1337781.1"/>
    </source>
</evidence>
<reference evidence="3" key="1">
    <citation type="submission" date="2021-02" db="EMBL/GenBank/DDBJ databases">
        <authorList>
            <person name="Nowell W R."/>
        </authorList>
    </citation>
    <scope>NUCLEOTIDE SEQUENCE</scope>
</reference>
<dbReference type="EMBL" id="CAJNOQ010014243">
    <property type="protein sequence ID" value="CAF1337781.1"/>
    <property type="molecule type" value="Genomic_DNA"/>
</dbReference>
<dbReference type="EMBL" id="CAJNOK010013699">
    <property type="protein sequence ID" value="CAF1189710.1"/>
    <property type="molecule type" value="Genomic_DNA"/>
</dbReference>
<keyword evidence="6" id="KW-1185">Reference proteome</keyword>
<dbReference type="AlphaFoldDB" id="A0A815GFK6"/>
<gene>
    <name evidence="3" type="ORF">GPM918_LOCUS30277</name>
    <name evidence="2" type="ORF">OVA965_LOCUS23474</name>
    <name evidence="5" type="ORF">SRO942_LOCUS30888</name>
    <name evidence="4" type="ORF">TMI583_LOCUS24193</name>
</gene>
<dbReference type="OrthoDB" id="10057356at2759"/>
<proteinExistence type="predicted"/>
<evidence type="ECO:0000313" key="4">
    <source>
        <dbReference type="EMBL" id="CAF4000761.1"/>
    </source>
</evidence>
<sequence length="204" mass="23161">MTTTLIFDINQLPTDVLTFTDARFYDFVKEILGETEADLLKMQAINNVPSFLLTDDICGVLELDIDSQELDDLRKKISFRLKDGTVIVKAGVKSGDHKEFISNSIKKWVTDSKENLNFDELELKPDIDYMLNLTDNSNVIEGLISCKCGVEIKLIKKKEDNQQKQLSNNNNNTILPTTKRGLKRNSLALTTTSSQQSSTKRRRK</sequence>
<comment type="caution">
    <text evidence="3">The sequence shown here is derived from an EMBL/GenBank/DDBJ whole genome shotgun (WGS) entry which is preliminary data.</text>
</comment>
<evidence type="ECO:0000256" key="1">
    <source>
        <dbReference type="SAM" id="MobiDB-lite"/>
    </source>
</evidence>
<dbReference type="EMBL" id="CAJOBA010035228">
    <property type="protein sequence ID" value="CAF4000761.1"/>
    <property type="molecule type" value="Genomic_DNA"/>
</dbReference>
<organism evidence="3 6">
    <name type="scientific">Didymodactylos carnosus</name>
    <dbReference type="NCBI Taxonomy" id="1234261"/>
    <lineage>
        <taxon>Eukaryota</taxon>
        <taxon>Metazoa</taxon>
        <taxon>Spiralia</taxon>
        <taxon>Gnathifera</taxon>
        <taxon>Rotifera</taxon>
        <taxon>Eurotatoria</taxon>
        <taxon>Bdelloidea</taxon>
        <taxon>Philodinida</taxon>
        <taxon>Philodinidae</taxon>
        <taxon>Didymodactylos</taxon>
    </lineage>
</organism>
<dbReference type="EMBL" id="CAJOBC010056970">
    <property type="protein sequence ID" value="CAF4196463.1"/>
    <property type="molecule type" value="Genomic_DNA"/>
</dbReference>
<evidence type="ECO:0000313" key="5">
    <source>
        <dbReference type="EMBL" id="CAF4196463.1"/>
    </source>
</evidence>
<dbReference type="Proteomes" id="UP000663829">
    <property type="component" value="Unassembled WGS sequence"/>
</dbReference>
<name>A0A815GFK6_9BILA</name>
<accession>A0A815GFK6</accession>
<dbReference type="Proteomes" id="UP000681722">
    <property type="component" value="Unassembled WGS sequence"/>
</dbReference>
<dbReference type="Proteomes" id="UP000677228">
    <property type="component" value="Unassembled WGS sequence"/>
</dbReference>
<feature type="region of interest" description="Disordered" evidence="1">
    <location>
        <begin position="162"/>
        <end position="204"/>
    </location>
</feature>